<evidence type="ECO:0000313" key="3">
    <source>
        <dbReference type="Proteomes" id="UP000324222"/>
    </source>
</evidence>
<comment type="caution">
    <text evidence="2">The sequence shown here is derived from an EMBL/GenBank/DDBJ whole genome shotgun (WGS) entry which is preliminary data.</text>
</comment>
<sequence>MHRDCLTHPPSHPAADAAAASVLSVTPSSSHVLASITWRASEPVPIITWRDLERRKMNPCLTRDEGHYSSRVRGSGQDQWDAQVEGWEGRDEAPDGLRWSREGGKGDPRETEARVT</sequence>
<feature type="region of interest" description="Disordered" evidence="1">
    <location>
        <begin position="62"/>
        <end position="116"/>
    </location>
</feature>
<evidence type="ECO:0000256" key="1">
    <source>
        <dbReference type="SAM" id="MobiDB-lite"/>
    </source>
</evidence>
<keyword evidence="3" id="KW-1185">Reference proteome</keyword>
<accession>A0A5B7HRH0</accession>
<dbReference type="Proteomes" id="UP000324222">
    <property type="component" value="Unassembled WGS sequence"/>
</dbReference>
<dbReference type="AlphaFoldDB" id="A0A5B7HRH0"/>
<gene>
    <name evidence="2" type="ORF">E2C01_066625</name>
</gene>
<feature type="compositionally biased region" description="Basic and acidic residues" evidence="1">
    <location>
        <begin position="87"/>
        <end position="116"/>
    </location>
</feature>
<proteinExistence type="predicted"/>
<organism evidence="2 3">
    <name type="scientific">Portunus trituberculatus</name>
    <name type="common">Swimming crab</name>
    <name type="synonym">Neptunus trituberculatus</name>
    <dbReference type="NCBI Taxonomy" id="210409"/>
    <lineage>
        <taxon>Eukaryota</taxon>
        <taxon>Metazoa</taxon>
        <taxon>Ecdysozoa</taxon>
        <taxon>Arthropoda</taxon>
        <taxon>Crustacea</taxon>
        <taxon>Multicrustacea</taxon>
        <taxon>Malacostraca</taxon>
        <taxon>Eumalacostraca</taxon>
        <taxon>Eucarida</taxon>
        <taxon>Decapoda</taxon>
        <taxon>Pleocyemata</taxon>
        <taxon>Brachyura</taxon>
        <taxon>Eubrachyura</taxon>
        <taxon>Portunoidea</taxon>
        <taxon>Portunidae</taxon>
        <taxon>Portuninae</taxon>
        <taxon>Portunus</taxon>
    </lineage>
</organism>
<name>A0A5B7HRH0_PORTR</name>
<reference evidence="2 3" key="1">
    <citation type="submission" date="2019-05" db="EMBL/GenBank/DDBJ databases">
        <title>Another draft genome of Portunus trituberculatus and its Hox gene families provides insights of decapod evolution.</title>
        <authorList>
            <person name="Jeong J.-H."/>
            <person name="Song I."/>
            <person name="Kim S."/>
            <person name="Choi T."/>
            <person name="Kim D."/>
            <person name="Ryu S."/>
            <person name="Kim W."/>
        </authorList>
    </citation>
    <scope>NUCLEOTIDE SEQUENCE [LARGE SCALE GENOMIC DNA]</scope>
    <source>
        <tissue evidence="2">Muscle</tissue>
    </source>
</reference>
<evidence type="ECO:0000313" key="2">
    <source>
        <dbReference type="EMBL" id="MPC72325.1"/>
    </source>
</evidence>
<dbReference type="EMBL" id="VSRR010034531">
    <property type="protein sequence ID" value="MPC72325.1"/>
    <property type="molecule type" value="Genomic_DNA"/>
</dbReference>
<protein>
    <submittedName>
        <fullName evidence="2">Uncharacterized protein</fullName>
    </submittedName>
</protein>